<proteinExistence type="predicted"/>
<dbReference type="Pfam" id="PF02330">
    <property type="entry name" value="MAM33"/>
    <property type="match status" value="1"/>
</dbReference>
<accession>A0A5C7H0P3</accession>
<dbReference type="AlphaFoldDB" id="A0A5C7H0P3"/>
<gene>
    <name evidence="1" type="ORF">EZV62_025731</name>
</gene>
<dbReference type="PANTHER" id="PTHR10826:SF41">
    <property type="entry name" value="MITOCHONDRIAL GLYCOPROTEIN FAMILY PROTEIN"/>
    <property type="match status" value="1"/>
</dbReference>
<dbReference type="Proteomes" id="UP000323000">
    <property type="component" value="Chromosome 12"/>
</dbReference>
<sequence length="295" mass="33697">MTAQTQEELLDALLDVEKPQSEFTLKIEDSDPQHNVVLTREYRGELVEVSSYIKDFTTGKDMDLYVTISISNNGESSLKFDCFSTSDAISIWRIGIINSENSEIYWPLYDGDYVAEFDNMDENMKKAFLEYLEIRGIKPSIVDFMIQCYRYKKAKKISTLGSFVPDFEFSSTAETKKCSSNESLLQAIDLELKRIGHVEETPSEFTFELNRDFNKGGRAYVELTKEFQGELVQVASGQIFVPQSHRFEFRDFTITISKHGGSHLGSHLHFDCSYTPDGISILHITVRDGGQYLEL</sequence>
<dbReference type="EMBL" id="VAHF01000012">
    <property type="protein sequence ID" value="TXG49856.1"/>
    <property type="molecule type" value="Genomic_DNA"/>
</dbReference>
<dbReference type="SUPFAM" id="SSF54529">
    <property type="entry name" value="Mitochondrial glycoprotein MAM33-like"/>
    <property type="match status" value="2"/>
</dbReference>
<dbReference type="GO" id="GO:0005759">
    <property type="term" value="C:mitochondrial matrix"/>
    <property type="evidence" value="ECO:0007669"/>
    <property type="project" value="InterPro"/>
</dbReference>
<comment type="caution">
    <text evidence="1">The sequence shown here is derived from an EMBL/GenBank/DDBJ whole genome shotgun (WGS) entry which is preliminary data.</text>
</comment>
<dbReference type="Gene3D" id="3.10.280.10">
    <property type="entry name" value="Mitochondrial glycoprotein"/>
    <property type="match status" value="1"/>
</dbReference>
<dbReference type="InterPro" id="IPR036561">
    <property type="entry name" value="MAM33_sf"/>
</dbReference>
<protein>
    <submittedName>
        <fullName evidence="1">Uncharacterized protein</fullName>
    </submittedName>
</protein>
<name>A0A5C7H0P3_9ROSI</name>
<evidence type="ECO:0000313" key="1">
    <source>
        <dbReference type="EMBL" id="TXG49856.1"/>
    </source>
</evidence>
<organism evidence="1 2">
    <name type="scientific">Acer yangbiense</name>
    <dbReference type="NCBI Taxonomy" id="1000413"/>
    <lineage>
        <taxon>Eukaryota</taxon>
        <taxon>Viridiplantae</taxon>
        <taxon>Streptophyta</taxon>
        <taxon>Embryophyta</taxon>
        <taxon>Tracheophyta</taxon>
        <taxon>Spermatophyta</taxon>
        <taxon>Magnoliopsida</taxon>
        <taxon>eudicotyledons</taxon>
        <taxon>Gunneridae</taxon>
        <taxon>Pentapetalae</taxon>
        <taxon>rosids</taxon>
        <taxon>malvids</taxon>
        <taxon>Sapindales</taxon>
        <taxon>Sapindaceae</taxon>
        <taxon>Hippocastanoideae</taxon>
        <taxon>Acereae</taxon>
        <taxon>Acer</taxon>
    </lineage>
</organism>
<dbReference type="OrthoDB" id="1962663at2759"/>
<dbReference type="PANTHER" id="PTHR10826">
    <property type="entry name" value="COMPLEMENT COMPONENT 1"/>
    <property type="match status" value="1"/>
</dbReference>
<keyword evidence="2" id="KW-1185">Reference proteome</keyword>
<dbReference type="InterPro" id="IPR003428">
    <property type="entry name" value="MAM33"/>
</dbReference>
<evidence type="ECO:0000313" key="2">
    <source>
        <dbReference type="Proteomes" id="UP000323000"/>
    </source>
</evidence>
<reference evidence="2" key="1">
    <citation type="journal article" date="2019" name="Gigascience">
        <title>De novo genome assembly of the endangered Acer yangbiense, a plant species with extremely small populations endemic to Yunnan Province, China.</title>
        <authorList>
            <person name="Yang J."/>
            <person name="Wariss H.M."/>
            <person name="Tao L."/>
            <person name="Zhang R."/>
            <person name="Yun Q."/>
            <person name="Hollingsworth P."/>
            <person name="Dao Z."/>
            <person name="Luo G."/>
            <person name="Guo H."/>
            <person name="Ma Y."/>
            <person name="Sun W."/>
        </authorList>
    </citation>
    <scope>NUCLEOTIDE SEQUENCE [LARGE SCALE GENOMIC DNA]</scope>
    <source>
        <strain evidence="2">cv. Malutang</strain>
    </source>
</reference>